<evidence type="ECO:0000256" key="3">
    <source>
        <dbReference type="ARBA" id="ARBA00022448"/>
    </source>
</evidence>
<keyword evidence="8 11" id="KW-1133">Transmembrane helix</keyword>
<keyword evidence="13" id="KW-1185">Reference proteome</keyword>
<accession>A0A2R4CGU7</accession>
<keyword evidence="4" id="KW-1003">Cell membrane</keyword>
<dbReference type="Gene3D" id="3.30.1360.100">
    <property type="entry name" value="General secretion pathway protein M, EpsM"/>
    <property type="match status" value="1"/>
</dbReference>
<sequence length="172" mass="18417">MSKLTDTIKGWRAGAAAFWGARTEQERRFLAVGGAVVGLGLIYGLLIDPALTGRERLRRELPVLRQEAAELQALATQASQLSAQPAAPVAALTRDALNTVLTSRGLTPQNLVATGEYFKIDFKGVPFAGLVSWLDDARRENRIAVQEGTVTAQDAAGMVDATLTLRQDTGAR</sequence>
<keyword evidence="10" id="KW-0175">Coiled coil</keyword>
<evidence type="ECO:0000256" key="8">
    <source>
        <dbReference type="ARBA" id="ARBA00022989"/>
    </source>
</evidence>
<evidence type="ECO:0000256" key="10">
    <source>
        <dbReference type="SAM" id="Coils"/>
    </source>
</evidence>
<dbReference type="InterPro" id="IPR007690">
    <property type="entry name" value="T2SS_GspM"/>
</dbReference>
<dbReference type="RefSeq" id="WP_107144204.1">
    <property type="nucleotide sequence ID" value="NZ_CP028324.1"/>
</dbReference>
<evidence type="ECO:0000256" key="1">
    <source>
        <dbReference type="ARBA" id="ARBA00004377"/>
    </source>
</evidence>
<dbReference type="OrthoDB" id="8776177at2"/>
<dbReference type="SUPFAM" id="SSF103054">
    <property type="entry name" value="General secretion pathway protein M, EpsM"/>
    <property type="match status" value="1"/>
</dbReference>
<keyword evidence="7" id="KW-0653">Protein transport</keyword>
<organism evidence="12 13">
    <name type="scientific">Pseudoduganella armeniaca</name>
    <dbReference type="NCBI Taxonomy" id="2072590"/>
    <lineage>
        <taxon>Bacteria</taxon>
        <taxon>Pseudomonadati</taxon>
        <taxon>Pseudomonadota</taxon>
        <taxon>Betaproteobacteria</taxon>
        <taxon>Burkholderiales</taxon>
        <taxon>Oxalobacteraceae</taxon>
        <taxon>Telluria group</taxon>
        <taxon>Pseudoduganella</taxon>
    </lineage>
</organism>
<feature type="transmembrane region" description="Helical" evidence="11">
    <location>
        <begin position="29"/>
        <end position="51"/>
    </location>
</feature>
<keyword evidence="9 11" id="KW-0472">Membrane</keyword>
<dbReference type="GO" id="GO:0015627">
    <property type="term" value="C:type II protein secretion system complex"/>
    <property type="evidence" value="ECO:0007669"/>
    <property type="project" value="InterPro"/>
</dbReference>
<comment type="similarity">
    <text evidence="2">Belongs to the GSP M family.</text>
</comment>
<dbReference type="GO" id="GO:0005886">
    <property type="term" value="C:plasma membrane"/>
    <property type="evidence" value="ECO:0007669"/>
    <property type="project" value="UniProtKB-SubCell"/>
</dbReference>
<evidence type="ECO:0000256" key="2">
    <source>
        <dbReference type="ARBA" id="ARBA00010637"/>
    </source>
</evidence>
<keyword evidence="5" id="KW-0997">Cell inner membrane</keyword>
<protein>
    <submittedName>
        <fullName evidence="12">General secretion pathway protein GspM</fullName>
    </submittedName>
</protein>
<dbReference type="EMBL" id="CP028324">
    <property type="protein sequence ID" value="AVR98879.1"/>
    <property type="molecule type" value="Genomic_DNA"/>
</dbReference>
<dbReference type="AlphaFoldDB" id="A0A2R4CGU7"/>
<keyword evidence="3" id="KW-0813">Transport</keyword>
<dbReference type="KEGG" id="masz:C9I28_27125"/>
<evidence type="ECO:0000256" key="4">
    <source>
        <dbReference type="ARBA" id="ARBA00022475"/>
    </source>
</evidence>
<evidence type="ECO:0000313" key="12">
    <source>
        <dbReference type="EMBL" id="AVR98879.1"/>
    </source>
</evidence>
<evidence type="ECO:0000256" key="6">
    <source>
        <dbReference type="ARBA" id="ARBA00022692"/>
    </source>
</evidence>
<evidence type="ECO:0000313" key="13">
    <source>
        <dbReference type="Proteomes" id="UP000240505"/>
    </source>
</evidence>
<dbReference type="GO" id="GO:0015628">
    <property type="term" value="P:protein secretion by the type II secretion system"/>
    <property type="evidence" value="ECO:0007669"/>
    <property type="project" value="InterPro"/>
</dbReference>
<evidence type="ECO:0000256" key="7">
    <source>
        <dbReference type="ARBA" id="ARBA00022927"/>
    </source>
</evidence>
<comment type="subcellular location">
    <subcellularLocation>
        <location evidence="1">Cell inner membrane</location>
        <topology evidence="1">Single-pass membrane protein</topology>
    </subcellularLocation>
</comment>
<dbReference type="Pfam" id="PF04612">
    <property type="entry name" value="T2SSM"/>
    <property type="match status" value="1"/>
</dbReference>
<proteinExistence type="inferred from homology"/>
<gene>
    <name evidence="12" type="ORF">C9I28_27125</name>
</gene>
<evidence type="ECO:0000256" key="9">
    <source>
        <dbReference type="ARBA" id="ARBA00023136"/>
    </source>
</evidence>
<evidence type="ECO:0000256" key="5">
    <source>
        <dbReference type="ARBA" id="ARBA00022519"/>
    </source>
</evidence>
<feature type="coiled-coil region" evidence="10">
    <location>
        <begin position="54"/>
        <end position="84"/>
    </location>
</feature>
<reference evidence="12 13" key="1">
    <citation type="submission" date="2018-03" db="EMBL/GenBank/DDBJ databases">
        <title>Massilia armeniaca sp. nov., isolated from desert soil.</title>
        <authorList>
            <person name="Huang H."/>
            <person name="Ren M."/>
        </authorList>
    </citation>
    <scope>NUCLEOTIDE SEQUENCE [LARGE SCALE GENOMIC DNA]</scope>
    <source>
        <strain evidence="12 13">ZMN-3</strain>
    </source>
</reference>
<dbReference type="InterPro" id="IPR023229">
    <property type="entry name" value="T2SS_M_periplasmic_sf"/>
</dbReference>
<evidence type="ECO:0000256" key="11">
    <source>
        <dbReference type="SAM" id="Phobius"/>
    </source>
</evidence>
<keyword evidence="6 11" id="KW-0812">Transmembrane</keyword>
<dbReference type="Proteomes" id="UP000240505">
    <property type="component" value="Chromosome"/>
</dbReference>
<name>A0A2R4CGU7_9BURK</name>